<dbReference type="SUPFAM" id="SSF103473">
    <property type="entry name" value="MFS general substrate transporter"/>
    <property type="match status" value="1"/>
</dbReference>
<dbReference type="PANTHER" id="PTHR12778:SF10">
    <property type="entry name" value="MAJOR FACILITATOR SUPERFAMILY DOMAIN-CONTAINING PROTEIN 3"/>
    <property type="match status" value="1"/>
</dbReference>
<feature type="transmembrane region" description="Helical" evidence="7">
    <location>
        <begin position="12"/>
        <end position="34"/>
    </location>
</feature>
<dbReference type="AlphaFoldDB" id="A0A4R2LNY4"/>
<feature type="transmembrane region" description="Helical" evidence="7">
    <location>
        <begin position="386"/>
        <end position="409"/>
    </location>
</feature>
<evidence type="ECO:0000256" key="5">
    <source>
        <dbReference type="ARBA" id="ARBA00023136"/>
    </source>
</evidence>
<dbReference type="RefSeq" id="WP_131926770.1">
    <property type="nucleotide sequence ID" value="NZ_CAUSQV010000009.1"/>
</dbReference>
<feature type="transmembrane region" description="Helical" evidence="7">
    <location>
        <begin position="415"/>
        <end position="436"/>
    </location>
</feature>
<organism evidence="8 9">
    <name type="scientific">Prevotella heparinolytica</name>
    <dbReference type="NCBI Taxonomy" id="28113"/>
    <lineage>
        <taxon>Bacteria</taxon>
        <taxon>Pseudomonadati</taxon>
        <taxon>Bacteroidota</taxon>
        <taxon>Bacteroidia</taxon>
        <taxon>Bacteroidales</taxon>
        <taxon>Bacteroidaceae</taxon>
        <taxon>Bacteroides</taxon>
    </lineage>
</organism>
<feature type="transmembrane region" description="Helical" evidence="7">
    <location>
        <begin position="350"/>
        <end position="374"/>
    </location>
</feature>
<sequence length="448" mass="49514">MNNDMKEKSPWWWVPTLYFAEGVPYFVVNTISVMMFTKMGVPNGDMAFFTTLLYFPWFLKGIWSPIVDVVKTKRWWILSMQALLTVLMVVLTVSLPHPEQETIASGQTPIGMFSFTLILFIIAAFASATHDIAADGFYMLAHSPSSQAAFIGIRSTFYRVASVFGQGVLVFIAGMLEKETGNIPLSWQVTMGCAAVVFCLITIYHTFRLPRSKEDKPRVPASAADGSAQARQQSKGRELANSFITFVKKPGVLLAIAFMLLYRLPEGFLIKMCQPFLVHSVEKGGLGLSTEMVGIVYGTIGVIALLAGGIVGGVYASRRGLKRSLWLMAACMTLPCLTFVYLAVVQPASITLISIAVSIEQFGYGFGFTAYMLYMMYFSEGEFKTSHYAICTAFMALSMMLPGFVAGYIQEAIGYVNFFWMVMACCLATLAVTYLVDRKIDPNYGKGK</sequence>
<gene>
    <name evidence="8" type="ORF">EV202_11523</name>
</gene>
<feature type="region of interest" description="Disordered" evidence="6">
    <location>
        <begin position="214"/>
        <end position="234"/>
    </location>
</feature>
<feature type="transmembrane region" description="Helical" evidence="7">
    <location>
        <begin position="325"/>
        <end position="344"/>
    </location>
</feature>
<keyword evidence="5 7" id="KW-0472">Membrane</keyword>
<feature type="transmembrane region" description="Helical" evidence="7">
    <location>
        <begin position="115"/>
        <end position="137"/>
    </location>
</feature>
<protein>
    <submittedName>
        <fullName evidence="8">PAT family beta-lactamase induction signal transducer AmpG</fullName>
    </submittedName>
</protein>
<evidence type="ECO:0000256" key="6">
    <source>
        <dbReference type="SAM" id="MobiDB-lite"/>
    </source>
</evidence>
<accession>A0A4R2LNY4</accession>
<feature type="transmembrane region" description="Helical" evidence="7">
    <location>
        <begin position="188"/>
        <end position="207"/>
    </location>
</feature>
<feature type="transmembrane region" description="Helical" evidence="7">
    <location>
        <begin position="75"/>
        <end position="95"/>
    </location>
</feature>
<feature type="transmembrane region" description="Helical" evidence="7">
    <location>
        <begin position="295"/>
        <end position="316"/>
    </location>
</feature>
<dbReference type="PANTHER" id="PTHR12778">
    <property type="entry name" value="SOLUTE CARRIER FAMILY 33 ACETYL-COA TRANSPORTER -RELATED"/>
    <property type="match status" value="1"/>
</dbReference>
<reference evidence="8 9" key="1">
    <citation type="submission" date="2019-03" db="EMBL/GenBank/DDBJ databases">
        <title>Genomic Encyclopedia of Type Strains, Phase IV (KMG-IV): sequencing the most valuable type-strain genomes for metagenomic binning, comparative biology and taxonomic classification.</title>
        <authorList>
            <person name="Goeker M."/>
        </authorList>
    </citation>
    <scope>NUCLEOTIDE SEQUENCE [LARGE SCALE GENOMIC DNA]</scope>
    <source>
        <strain evidence="8 9">DSM 23917</strain>
    </source>
</reference>
<keyword evidence="4 7" id="KW-1133">Transmembrane helix</keyword>
<evidence type="ECO:0000256" key="1">
    <source>
        <dbReference type="ARBA" id="ARBA00004141"/>
    </source>
</evidence>
<evidence type="ECO:0000313" key="8">
    <source>
        <dbReference type="EMBL" id="TCO90743.1"/>
    </source>
</evidence>
<feature type="transmembrane region" description="Helical" evidence="7">
    <location>
        <begin position="157"/>
        <end position="176"/>
    </location>
</feature>
<evidence type="ECO:0000256" key="2">
    <source>
        <dbReference type="ARBA" id="ARBA00022448"/>
    </source>
</evidence>
<dbReference type="Proteomes" id="UP000295600">
    <property type="component" value="Unassembled WGS sequence"/>
</dbReference>
<proteinExistence type="predicted"/>
<dbReference type="InterPro" id="IPR004752">
    <property type="entry name" value="AmpG_permease/AT-1"/>
</dbReference>
<feature type="transmembrane region" description="Helical" evidence="7">
    <location>
        <begin position="46"/>
        <end position="63"/>
    </location>
</feature>
<comment type="caution">
    <text evidence="8">The sequence shown here is derived from an EMBL/GenBank/DDBJ whole genome shotgun (WGS) entry which is preliminary data.</text>
</comment>
<evidence type="ECO:0000256" key="3">
    <source>
        <dbReference type="ARBA" id="ARBA00022692"/>
    </source>
</evidence>
<dbReference type="Gene3D" id="1.20.1250.20">
    <property type="entry name" value="MFS general substrate transporter like domains"/>
    <property type="match status" value="1"/>
</dbReference>
<evidence type="ECO:0000256" key="4">
    <source>
        <dbReference type="ARBA" id="ARBA00022989"/>
    </source>
</evidence>
<evidence type="ECO:0000256" key="7">
    <source>
        <dbReference type="SAM" id="Phobius"/>
    </source>
</evidence>
<evidence type="ECO:0000313" key="9">
    <source>
        <dbReference type="Proteomes" id="UP000295600"/>
    </source>
</evidence>
<dbReference type="InterPro" id="IPR011701">
    <property type="entry name" value="MFS"/>
</dbReference>
<dbReference type="Pfam" id="PF07690">
    <property type="entry name" value="MFS_1"/>
    <property type="match status" value="1"/>
</dbReference>
<feature type="transmembrane region" description="Helical" evidence="7">
    <location>
        <begin position="239"/>
        <end position="262"/>
    </location>
</feature>
<keyword evidence="2" id="KW-0813">Transport</keyword>
<dbReference type="GO" id="GO:0016020">
    <property type="term" value="C:membrane"/>
    <property type="evidence" value="ECO:0007669"/>
    <property type="project" value="UniProtKB-SubCell"/>
</dbReference>
<keyword evidence="3 7" id="KW-0812">Transmembrane</keyword>
<dbReference type="InterPro" id="IPR036259">
    <property type="entry name" value="MFS_trans_sf"/>
</dbReference>
<dbReference type="GO" id="GO:0022857">
    <property type="term" value="F:transmembrane transporter activity"/>
    <property type="evidence" value="ECO:0007669"/>
    <property type="project" value="InterPro"/>
</dbReference>
<dbReference type="EMBL" id="SLXB01000015">
    <property type="protein sequence ID" value="TCO90743.1"/>
    <property type="molecule type" value="Genomic_DNA"/>
</dbReference>
<name>A0A4R2LNY4_9BACE</name>
<comment type="subcellular location">
    <subcellularLocation>
        <location evidence="1">Membrane</location>
        <topology evidence="1">Multi-pass membrane protein</topology>
    </subcellularLocation>
</comment>